<keyword evidence="1" id="KW-0812">Transmembrane</keyword>
<name>A0A5E7USG9_PSEFL</name>
<evidence type="ECO:0000256" key="1">
    <source>
        <dbReference type="SAM" id="Phobius"/>
    </source>
</evidence>
<dbReference type="OrthoDB" id="8563591at2"/>
<proteinExistence type="predicted"/>
<keyword evidence="1" id="KW-0472">Membrane</keyword>
<reference evidence="2 3" key="1">
    <citation type="submission" date="2019-09" db="EMBL/GenBank/DDBJ databases">
        <authorList>
            <person name="Chandra G."/>
            <person name="Truman W A."/>
        </authorList>
    </citation>
    <scope>NUCLEOTIDE SEQUENCE [LARGE SCALE GENOMIC DNA]</scope>
    <source>
        <strain evidence="2">PS941</strain>
    </source>
</reference>
<evidence type="ECO:0000313" key="2">
    <source>
        <dbReference type="EMBL" id="VVQ13973.1"/>
    </source>
</evidence>
<evidence type="ECO:0000313" key="3">
    <source>
        <dbReference type="Proteomes" id="UP000326452"/>
    </source>
</evidence>
<accession>A0A5E7USG9</accession>
<protein>
    <submittedName>
        <fullName evidence="2">Uncharacterized protein</fullName>
    </submittedName>
</protein>
<sequence length="184" mass="20960">MNFDIDVIAKLLAPTISGIIFIVRKILEKKPKLITYMVHSSAIPLGDEKNTNINFHSIVVRNAGKKTANNIRIGHHFLPAFQINPVLSHQIIRSPNGAAEILIPTLVPGEQINISYLYFPPALWSQIHSYCKSDEMPAKYINIIPTTQLGTIQITMIWTLMFIGVSTTLYWLIYWILFWIKNTN</sequence>
<dbReference type="EMBL" id="CABVJC010000007">
    <property type="protein sequence ID" value="VVQ13973.1"/>
    <property type="molecule type" value="Genomic_DNA"/>
</dbReference>
<keyword evidence="1" id="KW-1133">Transmembrane helix</keyword>
<organism evidence="2 3">
    <name type="scientific">Pseudomonas fluorescens</name>
    <dbReference type="NCBI Taxonomy" id="294"/>
    <lineage>
        <taxon>Bacteria</taxon>
        <taxon>Pseudomonadati</taxon>
        <taxon>Pseudomonadota</taxon>
        <taxon>Gammaproteobacteria</taxon>
        <taxon>Pseudomonadales</taxon>
        <taxon>Pseudomonadaceae</taxon>
        <taxon>Pseudomonas</taxon>
    </lineage>
</organism>
<feature type="transmembrane region" description="Helical" evidence="1">
    <location>
        <begin position="157"/>
        <end position="180"/>
    </location>
</feature>
<feature type="transmembrane region" description="Helical" evidence="1">
    <location>
        <begin position="7"/>
        <end position="27"/>
    </location>
</feature>
<dbReference type="RefSeq" id="WP_150694016.1">
    <property type="nucleotide sequence ID" value="NZ_CABVJC010000007.1"/>
</dbReference>
<dbReference type="Proteomes" id="UP000326452">
    <property type="component" value="Unassembled WGS sequence"/>
</dbReference>
<gene>
    <name evidence="2" type="ORF">PS941_04075</name>
</gene>
<dbReference type="AlphaFoldDB" id="A0A5E7USG9"/>